<keyword evidence="1" id="KW-0378">Hydrolase</keyword>
<dbReference type="InterPro" id="IPR051806">
    <property type="entry name" value="HAD-like_SPP"/>
</dbReference>
<dbReference type="GO" id="GO:0050308">
    <property type="term" value="F:sugar-phosphatase activity"/>
    <property type="evidence" value="ECO:0007669"/>
    <property type="project" value="UniProtKB-EC"/>
</dbReference>
<dbReference type="InterPro" id="IPR023198">
    <property type="entry name" value="PGP-like_dom2"/>
</dbReference>
<dbReference type="AlphaFoldDB" id="A0AAE3ZJZ7"/>
<reference evidence="1 2" key="1">
    <citation type="submission" date="2023-07" db="EMBL/GenBank/DDBJ databases">
        <title>Sequencing the genomes of 1000 actinobacteria strains.</title>
        <authorList>
            <person name="Klenk H.-P."/>
        </authorList>
    </citation>
    <scope>NUCLEOTIDE SEQUENCE [LARGE SCALE GENOMIC DNA]</scope>
    <source>
        <strain evidence="1 2">DSM 44711</strain>
    </source>
</reference>
<dbReference type="RefSeq" id="WP_310410179.1">
    <property type="nucleotide sequence ID" value="NZ_JAVDYC010000001.1"/>
</dbReference>
<evidence type="ECO:0000313" key="2">
    <source>
        <dbReference type="Proteomes" id="UP001183629"/>
    </source>
</evidence>
<sequence length="218" mass="22934">MHLVLELVTPAGAVPVECDAVLFDMDGTLVDSHACVERKWRAWADRHGLDAGAVLRAAHGRTLAGTVRLVSPGLDLDAEVRWLTRVEERDTTGLRAVPGARALLAAMPAGGWAVVTSAWRRLAEIRMRHAGLPLPPVLITDDGELPGKPAPDGYLAAAARLGRPAGRCVVVEDSPVGVRAGRAAGMRVIGVATGAPAPDADWVVDDLTALRVRVPGRP</sequence>
<dbReference type="FunFam" id="3.40.50.1000:FF:000162">
    <property type="entry name" value="HAD-like protein"/>
    <property type="match status" value="1"/>
</dbReference>
<dbReference type="Gene3D" id="1.10.150.240">
    <property type="entry name" value="Putative phosphatase, domain 2"/>
    <property type="match status" value="1"/>
</dbReference>
<dbReference type="Gene3D" id="3.40.50.1000">
    <property type="entry name" value="HAD superfamily/HAD-like"/>
    <property type="match status" value="1"/>
</dbReference>
<dbReference type="PANTHER" id="PTHR43481:SF4">
    <property type="entry name" value="GLYCEROL-1-PHOSPHATE PHOSPHOHYDROLASE 1-RELATED"/>
    <property type="match status" value="1"/>
</dbReference>
<dbReference type="NCBIfam" id="TIGR01509">
    <property type="entry name" value="HAD-SF-IA-v3"/>
    <property type="match status" value="1"/>
</dbReference>
<dbReference type="EMBL" id="JAVDYC010000001">
    <property type="protein sequence ID" value="MDR7321277.1"/>
    <property type="molecule type" value="Genomic_DNA"/>
</dbReference>
<dbReference type="EC" id="3.1.3.23" evidence="1"/>
<dbReference type="InterPro" id="IPR006439">
    <property type="entry name" value="HAD-SF_hydro_IA"/>
</dbReference>
<comment type="caution">
    <text evidence="1">The sequence shown here is derived from an EMBL/GenBank/DDBJ whole genome shotgun (WGS) entry which is preliminary data.</text>
</comment>
<dbReference type="PANTHER" id="PTHR43481">
    <property type="entry name" value="FRUCTOSE-1-PHOSPHATE PHOSPHATASE"/>
    <property type="match status" value="1"/>
</dbReference>
<proteinExistence type="predicted"/>
<name>A0AAE3ZJZ7_9ACTN</name>
<evidence type="ECO:0000313" key="1">
    <source>
        <dbReference type="EMBL" id="MDR7321277.1"/>
    </source>
</evidence>
<protein>
    <submittedName>
        <fullName evidence="1">Sugar-phosphatase</fullName>
        <ecNumber evidence="1">3.1.3.23</ecNumber>
    </submittedName>
</protein>
<dbReference type="InterPro" id="IPR036412">
    <property type="entry name" value="HAD-like_sf"/>
</dbReference>
<organism evidence="1 2">
    <name type="scientific">Catenuloplanes niger</name>
    <dbReference type="NCBI Taxonomy" id="587534"/>
    <lineage>
        <taxon>Bacteria</taxon>
        <taxon>Bacillati</taxon>
        <taxon>Actinomycetota</taxon>
        <taxon>Actinomycetes</taxon>
        <taxon>Micromonosporales</taxon>
        <taxon>Micromonosporaceae</taxon>
        <taxon>Catenuloplanes</taxon>
    </lineage>
</organism>
<dbReference type="SUPFAM" id="SSF56784">
    <property type="entry name" value="HAD-like"/>
    <property type="match status" value="1"/>
</dbReference>
<dbReference type="SFLD" id="SFLDS00003">
    <property type="entry name" value="Haloacid_Dehalogenase"/>
    <property type="match status" value="1"/>
</dbReference>
<dbReference type="InterPro" id="IPR023214">
    <property type="entry name" value="HAD_sf"/>
</dbReference>
<dbReference type="Proteomes" id="UP001183629">
    <property type="component" value="Unassembled WGS sequence"/>
</dbReference>
<accession>A0AAE3ZJZ7</accession>
<dbReference type="Pfam" id="PF00702">
    <property type="entry name" value="Hydrolase"/>
    <property type="match status" value="1"/>
</dbReference>
<gene>
    <name evidence="1" type="ORF">J2S44_001527</name>
</gene>
<dbReference type="SFLD" id="SFLDG01129">
    <property type="entry name" value="C1.5:_HAD__Beta-PGM__Phosphata"/>
    <property type="match status" value="1"/>
</dbReference>
<keyword evidence="2" id="KW-1185">Reference proteome</keyword>